<dbReference type="RefSeq" id="WP_058590694.1">
    <property type="nucleotide sequence ID" value="NZ_CP022046.2"/>
</dbReference>
<dbReference type="KEGG" id="sscu:CEP64_00725"/>
<evidence type="ECO:0000256" key="1">
    <source>
        <dbReference type="ARBA" id="ARBA00006068"/>
    </source>
</evidence>
<name>A0AAI8DGG7_MAMSC</name>
<comment type="similarity">
    <text evidence="1">Belongs to the LytR/CpsA/Psr (LCP) family.</text>
</comment>
<protein>
    <submittedName>
        <fullName evidence="3">LytR family transcriptional regulator</fullName>
    </submittedName>
</protein>
<sequence>MKLTRKGKVTIIIAALVLITGIFVTVKAININNKVYQPINKQDTKHVKEKIKNNKPISIAIFGVDSNKERESENIGERTDSIMLASINPKTKTTKLVSVPRDMAVNIPGYSSHDKVAHAYAYGGSKTAVQTLKNEFNIPIDGYITVDMDGFKKTIDALDGVNVKSNKSFTFNGTKFKAGEKVKLNGQEALDFVRSRKEAGAGDDEGRQERQRIVIEATSKKLKNNLNVNNFNELMNVAQDNITTSFNLNDTRKLITDYKSATEYFEKLSIDGVNQIESDGIWYFEADKDAKQQIVKTYKNNLKS</sequence>
<dbReference type="NCBIfam" id="TIGR00350">
    <property type="entry name" value="lytR_cpsA_psr"/>
    <property type="match status" value="1"/>
</dbReference>
<dbReference type="AlphaFoldDB" id="A0AAI8DGG7"/>
<reference evidence="4" key="1">
    <citation type="submission" date="2017-06" db="EMBL/GenBank/DDBJ databases">
        <title>FDA dAtabase for Regulatory Grade micrObial Sequences (FDA-ARGOS): Supporting development and validation of Infectious Disease Dx tests.</title>
        <authorList>
            <person name="Goldberg B."/>
            <person name="Campos J."/>
            <person name="Tallon L."/>
            <person name="Sadzewicz L."/>
            <person name="Sengamalay N."/>
            <person name="Ott S."/>
            <person name="Godinez A."/>
            <person name="Nagaraj S."/>
            <person name="Vavikolanu K."/>
            <person name="Nadendla S."/>
            <person name="George J."/>
            <person name="Geyer C."/>
            <person name="Sichtig H."/>
        </authorList>
    </citation>
    <scope>NUCLEOTIDE SEQUENCE [LARGE SCALE GENOMIC DNA]</scope>
    <source>
        <strain evidence="4">FDAARGOS_285</strain>
    </source>
</reference>
<dbReference type="EMBL" id="CP022046">
    <property type="protein sequence ID" value="ASE33171.1"/>
    <property type="molecule type" value="Genomic_DNA"/>
</dbReference>
<organism evidence="3 4">
    <name type="scientific">Mammaliicoccus sciuri</name>
    <name type="common">Staphylococcus sciuri</name>
    <dbReference type="NCBI Taxonomy" id="1296"/>
    <lineage>
        <taxon>Bacteria</taxon>
        <taxon>Bacillati</taxon>
        <taxon>Bacillota</taxon>
        <taxon>Bacilli</taxon>
        <taxon>Bacillales</taxon>
        <taxon>Staphylococcaceae</taxon>
        <taxon>Mammaliicoccus</taxon>
    </lineage>
</organism>
<dbReference type="Proteomes" id="UP000197058">
    <property type="component" value="Chromosome"/>
</dbReference>
<evidence type="ECO:0000313" key="3">
    <source>
        <dbReference type="EMBL" id="ASE33171.1"/>
    </source>
</evidence>
<dbReference type="InterPro" id="IPR050922">
    <property type="entry name" value="LytR/CpsA/Psr_CW_biosynth"/>
</dbReference>
<evidence type="ECO:0000259" key="2">
    <source>
        <dbReference type="Pfam" id="PF03816"/>
    </source>
</evidence>
<feature type="domain" description="Cell envelope-related transcriptional attenuator" evidence="2">
    <location>
        <begin position="78"/>
        <end position="223"/>
    </location>
</feature>
<dbReference type="InterPro" id="IPR004474">
    <property type="entry name" value="LytR_CpsA_psr"/>
</dbReference>
<evidence type="ECO:0000313" key="4">
    <source>
        <dbReference type="Proteomes" id="UP000197058"/>
    </source>
</evidence>
<dbReference type="PANTHER" id="PTHR33392:SF6">
    <property type="entry name" value="POLYISOPRENYL-TEICHOIC ACID--PEPTIDOGLYCAN TEICHOIC ACID TRANSFERASE TAGU"/>
    <property type="match status" value="1"/>
</dbReference>
<dbReference type="Gene3D" id="3.40.630.190">
    <property type="entry name" value="LCP protein"/>
    <property type="match status" value="1"/>
</dbReference>
<dbReference type="Pfam" id="PF03816">
    <property type="entry name" value="LytR_cpsA_psr"/>
    <property type="match status" value="1"/>
</dbReference>
<dbReference type="PANTHER" id="PTHR33392">
    <property type="entry name" value="POLYISOPRENYL-TEICHOIC ACID--PEPTIDOGLYCAN TEICHOIC ACID TRANSFERASE TAGU"/>
    <property type="match status" value="1"/>
</dbReference>
<accession>A0AAI8DGG7</accession>
<gene>
    <name evidence="3" type="ORF">CEP64_00725</name>
</gene>
<proteinExistence type="inferred from homology"/>